<proteinExistence type="predicted"/>
<feature type="chain" id="PRO_5001496253" evidence="2">
    <location>
        <begin position="20"/>
        <end position="270"/>
    </location>
</feature>
<dbReference type="GO" id="GO:0031505">
    <property type="term" value="P:fungal-type cell wall organization"/>
    <property type="evidence" value="ECO:0007669"/>
    <property type="project" value="TreeGrafter"/>
</dbReference>
<dbReference type="InterPro" id="IPR018466">
    <property type="entry name" value="Kre9/Knh1-like_N"/>
</dbReference>
<keyword evidence="6" id="KW-1185">Reference proteome</keyword>
<dbReference type="Pfam" id="PF10342">
    <property type="entry name" value="Kre9_KNH"/>
    <property type="match status" value="1"/>
</dbReference>
<evidence type="ECO:0000313" key="6">
    <source>
        <dbReference type="Proteomes" id="UP000019804"/>
    </source>
</evidence>
<dbReference type="HOGENOM" id="CLU_063732_0_0_1"/>
<dbReference type="RefSeq" id="XP_040641005.1">
    <property type="nucleotide sequence ID" value="XM_040779632.1"/>
</dbReference>
<evidence type="ECO:0000256" key="2">
    <source>
        <dbReference type="SAM" id="SignalP"/>
    </source>
</evidence>
<feature type="signal peptide" evidence="2">
    <location>
        <begin position="1"/>
        <end position="19"/>
    </location>
</feature>
<dbReference type="GeneID" id="63694756"/>
<sequence>MRFLRPLSFILPLVSIAVADVEFTAPAFGSTLKGGNVVTAHWKESGGFPKISQLLQYDIHLCAGGDTSDSYEELATLIKDAPFARGNSVSFRLDQDAGGEEANAYFLKLVASGPDASVINYSSRFSLTNMTGSFSPRVTDGIHAIRDVSGAPLREDQEHEGFQKRQAVGEPAAAATGLGAHTIPYKLQSGPTRYAPMAKRPGSTLPPGTPTPQHPTSHYSIATAYLGAPTVETTVSATDTYKVTNIENTATPAAQPEDMNMKRWLERWKD</sequence>
<dbReference type="InterPro" id="IPR045328">
    <property type="entry name" value="Kre9/Knh1"/>
</dbReference>
<evidence type="ECO:0000259" key="4">
    <source>
        <dbReference type="Pfam" id="PF10342"/>
    </source>
</evidence>
<feature type="domain" description="Yeast cell wall synthesis Kre9/Knh1-like N-terminal" evidence="4">
    <location>
        <begin position="26"/>
        <end position="127"/>
    </location>
</feature>
<organism evidence="5 6">
    <name type="scientific">Aspergillus ruber (strain CBS 135680)</name>
    <dbReference type="NCBI Taxonomy" id="1388766"/>
    <lineage>
        <taxon>Eukaryota</taxon>
        <taxon>Fungi</taxon>
        <taxon>Dikarya</taxon>
        <taxon>Ascomycota</taxon>
        <taxon>Pezizomycotina</taxon>
        <taxon>Eurotiomycetes</taxon>
        <taxon>Eurotiomycetidae</taxon>
        <taxon>Eurotiales</taxon>
        <taxon>Aspergillaceae</taxon>
        <taxon>Aspergillus</taxon>
        <taxon>Aspergillus subgen. Aspergillus</taxon>
    </lineage>
</organism>
<dbReference type="GO" id="GO:0042546">
    <property type="term" value="P:cell wall biogenesis"/>
    <property type="evidence" value="ECO:0007669"/>
    <property type="project" value="InterPro"/>
</dbReference>
<dbReference type="GO" id="GO:0006078">
    <property type="term" value="P:(1-&gt;6)-beta-D-glucan biosynthetic process"/>
    <property type="evidence" value="ECO:0007669"/>
    <property type="project" value="InterPro"/>
</dbReference>
<name>A0A017SK46_ASPRC</name>
<dbReference type="STRING" id="1388766.A0A017SK46"/>
<dbReference type="Pfam" id="PF05390">
    <property type="entry name" value="Kre9_KNH1_C"/>
    <property type="match status" value="1"/>
</dbReference>
<dbReference type="PANTHER" id="PTHR28154">
    <property type="entry name" value="CELL WALL SYNTHESIS PROTEIN KNH1-RELATED"/>
    <property type="match status" value="1"/>
</dbReference>
<dbReference type="OrthoDB" id="2432613at2759"/>
<dbReference type="AlphaFoldDB" id="A0A017SK46"/>
<dbReference type="PANTHER" id="PTHR28154:SF1">
    <property type="entry name" value="CELL WALL SYNTHESIS PROTEIN KNH1-RELATED"/>
    <property type="match status" value="1"/>
</dbReference>
<dbReference type="Proteomes" id="UP000019804">
    <property type="component" value="Unassembled WGS sequence"/>
</dbReference>
<dbReference type="EMBL" id="KK088416">
    <property type="protein sequence ID" value="EYE97317.1"/>
    <property type="molecule type" value="Genomic_DNA"/>
</dbReference>
<evidence type="ECO:0000256" key="1">
    <source>
        <dbReference type="ARBA" id="ARBA00022729"/>
    </source>
</evidence>
<keyword evidence="1 2" id="KW-0732">Signal</keyword>
<gene>
    <name evidence="5" type="ORF">EURHEDRAFT_384858</name>
</gene>
<evidence type="ECO:0000259" key="3">
    <source>
        <dbReference type="Pfam" id="PF05390"/>
    </source>
</evidence>
<feature type="domain" description="Yeast cell wall synthesis Kre9/Knh1 C-terminal" evidence="3">
    <location>
        <begin position="181"/>
        <end position="258"/>
    </location>
</feature>
<reference evidence="6" key="1">
    <citation type="journal article" date="2014" name="Nat. Commun.">
        <title>Genomic adaptations of the halophilic Dead Sea filamentous fungus Eurotium rubrum.</title>
        <authorList>
            <person name="Kis-Papo T."/>
            <person name="Weig A.R."/>
            <person name="Riley R."/>
            <person name="Persoh D."/>
            <person name="Salamov A."/>
            <person name="Sun H."/>
            <person name="Lipzen A."/>
            <person name="Wasser S.P."/>
            <person name="Rambold G."/>
            <person name="Grigoriev I.V."/>
            <person name="Nevo E."/>
        </authorList>
    </citation>
    <scope>NUCLEOTIDE SEQUENCE [LARGE SCALE GENOMIC DNA]</scope>
    <source>
        <strain evidence="6">CBS 135680</strain>
    </source>
</reference>
<protein>
    <submittedName>
        <fullName evidence="5">Beta-1,6-glucan biosynthesis protein</fullName>
    </submittedName>
</protein>
<evidence type="ECO:0000313" key="5">
    <source>
        <dbReference type="EMBL" id="EYE97317.1"/>
    </source>
</evidence>
<dbReference type="InterPro" id="IPR008659">
    <property type="entry name" value="Kre9/Knh1_C"/>
</dbReference>
<accession>A0A017SK46</accession>
<dbReference type="GO" id="GO:0005576">
    <property type="term" value="C:extracellular region"/>
    <property type="evidence" value="ECO:0007669"/>
    <property type="project" value="TreeGrafter"/>
</dbReference>